<dbReference type="EMBL" id="AHKH01000021">
    <property type="protein sequence ID" value="EHQ62392.1"/>
    <property type="molecule type" value="Genomic_DNA"/>
</dbReference>
<comment type="similarity">
    <text evidence="1">Belongs to the Nudix hydrolase family.</text>
</comment>
<proteinExistence type="inferred from homology"/>
<comment type="caution">
    <text evidence="3">The sequence shown here is derived from an EMBL/GenBank/DDBJ whole genome shotgun (WGS) entry which is preliminary data.</text>
</comment>
<dbReference type="GO" id="GO:0016787">
    <property type="term" value="F:hydrolase activity"/>
    <property type="evidence" value="ECO:0007669"/>
    <property type="project" value="UniProtKB-KW"/>
</dbReference>
<dbReference type="Pfam" id="PF00293">
    <property type="entry name" value="NUDIX"/>
    <property type="match status" value="1"/>
</dbReference>
<dbReference type="Proteomes" id="UP000003900">
    <property type="component" value="Unassembled WGS sequence"/>
</dbReference>
<dbReference type="AlphaFoldDB" id="H3SEU5"/>
<name>H3SEU5_9BACL</name>
<dbReference type="Gene3D" id="3.90.79.10">
    <property type="entry name" value="Nucleoside Triphosphate Pyrophosphohydrolase"/>
    <property type="match status" value="1"/>
</dbReference>
<feature type="domain" description="Nudix hydrolase" evidence="2">
    <location>
        <begin position="1"/>
        <end position="136"/>
    </location>
</feature>
<dbReference type="STRING" id="1131935.PDENDC454_10230"/>
<gene>
    <name evidence="3" type="ORF">PDENDC454_10230</name>
</gene>
<dbReference type="SUPFAM" id="SSF55811">
    <property type="entry name" value="Nudix"/>
    <property type="match status" value="1"/>
</dbReference>
<evidence type="ECO:0000313" key="4">
    <source>
        <dbReference type="Proteomes" id="UP000003900"/>
    </source>
</evidence>
<keyword evidence="3" id="KW-0378">Hydrolase</keyword>
<keyword evidence="4" id="KW-1185">Reference proteome</keyword>
<evidence type="ECO:0000256" key="1">
    <source>
        <dbReference type="ARBA" id="ARBA00005582"/>
    </source>
</evidence>
<organism evidence="3 4">
    <name type="scientific">Paenibacillus dendritiformis C454</name>
    <dbReference type="NCBI Taxonomy" id="1131935"/>
    <lineage>
        <taxon>Bacteria</taxon>
        <taxon>Bacillati</taxon>
        <taxon>Bacillota</taxon>
        <taxon>Bacilli</taxon>
        <taxon>Bacillales</taxon>
        <taxon>Paenibacillaceae</taxon>
        <taxon>Paenibacillus</taxon>
    </lineage>
</organism>
<dbReference type="CDD" id="cd02883">
    <property type="entry name" value="NUDIX_Hydrolase"/>
    <property type="match status" value="1"/>
</dbReference>
<protein>
    <submittedName>
        <fullName evidence="3">NUDIX hydrolase</fullName>
    </submittedName>
</protein>
<dbReference type="InterPro" id="IPR000086">
    <property type="entry name" value="NUDIX_hydrolase_dom"/>
</dbReference>
<evidence type="ECO:0000259" key="2">
    <source>
        <dbReference type="PROSITE" id="PS51462"/>
    </source>
</evidence>
<dbReference type="InterPro" id="IPR015797">
    <property type="entry name" value="NUDIX_hydrolase-like_dom_sf"/>
</dbReference>
<accession>H3SEU5</accession>
<dbReference type="PATRIC" id="fig|1131935.3.peg.2105"/>
<dbReference type="PROSITE" id="PS51462">
    <property type="entry name" value="NUDIX"/>
    <property type="match status" value="1"/>
</dbReference>
<reference evidence="3 4" key="1">
    <citation type="journal article" date="2012" name="J. Bacteriol.">
        <title>Genome Sequence of the Pattern-Forming Social Bacterium Paenibacillus dendritiformis C454 Chiral Morphotype.</title>
        <authorList>
            <person name="Sirota-Madi A."/>
            <person name="Olender T."/>
            <person name="Helman Y."/>
            <person name="Brainis I."/>
            <person name="Finkelshtein A."/>
            <person name="Roth D."/>
            <person name="Hagai E."/>
            <person name="Leshkowitz D."/>
            <person name="Brodsky L."/>
            <person name="Galatenko V."/>
            <person name="Nikolaev V."/>
            <person name="Gutnick D.L."/>
            <person name="Lancet D."/>
            <person name="Ben-Jacob E."/>
        </authorList>
    </citation>
    <scope>NUCLEOTIDE SEQUENCE [LARGE SCALE GENOMIC DNA]</scope>
    <source>
        <strain evidence="3 4">C454</strain>
    </source>
</reference>
<dbReference type="OrthoDB" id="3531896at2"/>
<sequence length="145" mass="16148">MFIVNVEAAIYRDGKWLIIERSQQEEHAGGTFAFVGGKAEREGAVPDILEKTIAREVMEEVGLALTGTPRYVNSSSFVTDRGEAVVDIVFLCEAEPGEPRIASPEEVGAVIWMTAEEVLSHPLSPPWLKRNLQQADQVRRQTRQQ</sequence>
<evidence type="ECO:0000313" key="3">
    <source>
        <dbReference type="EMBL" id="EHQ62392.1"/>
    </source>
</evidence>
<dbReference type="PANTHER" id="PTHR43736:SF1">
    <property type="entry name" value="DIHYDRONEOPTERIN TRIPHOSPHATE DIPHOSPHATASE"/>
    <property type="match status" value="1"/>
</dbReference>
<dbReference type="RefSeq" id="WP_006676552.1">
    <property type="nucleotide sequence ID" value="NZ_AHKH01000021.1"/>
</dbReference>
<dbReference type="PANTHER" id="PTHR43736">
    <property type="entry name" value="ADP-RIBOSE PYROPHOSPHATASE"/>
    <property type="match status" value="1"/>
</dbReference>